<dbReference type="EMBL" id="SRXW01000005">
    <property type="protein sequence ID" value="TGY87682.1"/>
    <property type="molecule type" value="Genomic_DNA"/>
</dbReference>
<dbReference type="PANTHER" id="PTHR48098">
    <property type="entry name" value="ENTEROCHELIN ESTERASE-RELATED"/>
    <property type="match status" value="1"/>
</dbReference>
<protein>
    <recommendedName>
        <fullName evidence="4">CBM20 domain-containing protein</fullName>
    </recommendedName>
</protein>
<evidence type="ECO:0000313" key="2">
    <source>
        <dbReference type="EMBL" id="TGY87682.1"/>
    </source>
</evidence>
<dbReference type="AlphaFoldDB" id="A0A4S2GY31"/>
<evidence type="ECO:0000313" key="3">
    <source>
        <dbReference type="Proteomes" id="UP000308054"/>
    </source>
</evidence>
<proteinExistence type="predicted"/>
<gene>
    <name evidence="2" type="ORF">E5163_14725</name>
</gene>
<comment type="caution">
    <text evidence="2">The sequence shown here is derived from an EMBL/GenBank/DDBJ whole genome shotgun (WGS) entry which is preliminary data.</text>
</comment>
<sequence>MRTGTARPTTMSWSPVRSPPPTRSPSISPRAAGSPCASRRSDAGVAMKPALAALLLLAACAPQGSPPAEAPGRTQEQSMTQITVIATVPEGAGEIYLTGNLDELGPWRADGLLMSGEGRERRASVLVPEGTLFEFKITGGSWDREGTGPSGTVLPNFTHRAEGEAGEARVEIVDFKHPPEAYIADPQGSGVLGTLIYWTDLDSAFLETTRHVSIWLPPGYEAEPEKRYPVLYMHDGQNLFDPRIANTGTDWGIDEAMMANVEAGLHGPAIVVGIWSTNRRGYELSPWHGGPDYARMIVEEIRPRVDAAFRTLDGPANTFTMGSSMGGLISQYLVREYPDVFGACGCVSTHVPLSPAMARDFLGLEGGPVLESPDKPYLIAEIEAGAQIPANVRMFFDHGTQTLDANYGPGHAAIRDWLLAQGLSEGEDFIVRTYEGAAHNEASWRARAGDQLAFLLAGH</sequence>
<dbReference type="PANTHER" id="PTHR48098:SF6">
    <property type="entry name" value="FERRI-BACILLIBACTIN ESTERASE BESA"/>
    <property type="match status" value="1"/>
</dbReference>
<evidence type="ECO:0008006" key="4">
    <source>
        <dbReference type="Google" id="ProtNLM"/>
    </source>
</evidence>
<dbReference type="Gene3D" id="3.40.50.1820">
    <property type="entry name" value="alpha/beta hydrolase"/>
    <property type="match status" value="1"/>
</dbReference>
<dbReference type="SUPFAM" id="SSF53474">
    <property type="entry name" value="alpha/beta-Hydrolases"/>
    <property type="match status" value="1"/>
</dbReference>
<organism evidence="2 3">
    <name type="scientific">Marinicauda algicola</name>
    <dbReference type="NCBI Taxonomy" id="2029849"/>
    <lineage>
        <taxon>Bacteria</taxon>
        <taxon>Pseudomonadati</taxon>
        <taxon>Pseudomonadota</taxon>
        <taxon>Alphaproteobacteria</taxon>
        <taxon>Maricaulales</taxon>
        <taxon>Maricaulaceae</taxon>
        <taxon>Marinicauda</taxon>
    </lineage>
</organism>
<dbReference type="GO" id="GO:0030246">
    <property type="term" value="F:carbohydrate binding"/>
    <property type="evidence" value="ECO:0007669"/>
    <property type="project" value="InterPro"/>
</dbReference>
<feature type="compositionally biased region" description="Polar residues" evidence="1">
    <location>
        <begin position="1"/>
        <end position="11"/>
    </location>
</feature>
<feature type="region of interest" description="Disordered" evidence="1">
    <location>
        <begin position="1"/>
        <end position="40"/>
    </location>
</feature>
<dbReference type="InterPro" id="IPR050583">
    <property type="entry name" value="Mycobacterial_A85_antigen"/>
</dbReference>
<dbReference type="InterPro" id="IPR029058">
    <property type="entry name" value="AB_hydrolase_fold"/>
</dbReference>
<reference evidence="2 3" key="1">
    <citation type="journal article" date="2017" name="Int. J. Syst. Evol. Microbiol.">
        <title>Marinicauda algicola sp. nov., isolated from a marine red alga Rhodosorus marinus.</title>
        <authorList>
            <person name="Jeong S.E."/>
            <person name="Jeon S.H."/>
            <person name="Chun B.H."/>
            <person name="Kim D.W."/>
            <person name="Jeon C.O."/>
        </authorList>
    </citation>
    <scope>NUCLEOTIDE SEQUENCE [LARGE SCALE GENOMIC DNA]</scope>
    <source>
        <strain evidence="2 3">JCM 31718</strain>
    </source>
</reference>
<keyword evidence="3" id="KW-1185">Reference proteome</keyword>
<dbReference type="Proteomes" id="UP000308054">
    <property type="component" value="Unassembled WGS sequence"/>
</dbReference>
<dbReference type="InterPro" id="IPR013784">
    <property type="entry name" value="Carb-bd-like_fold"/>
</dbReference>
<evidence type="ECO:0000256" key="1">
    <source>
        <dbReference type="SAM" id="MobiDB-lite"/>
    </source>
</evidence>
<dbReference type="SUPFAM" id="SSF49452">
    <property type="entry name" value="Starch-binding domain-like"/>
    <property type="match status" value="1"/>
</dbReference>
<dbReference type="InterPro" id="IPR000801">
    <property type="entry name" value="Esterase-like"/>
</dbReference>
<accession>A0A4S2GY31</accession>
<name>A0A4S2GY31_9PROT</name>
<dbReference type="Pfam" id="PF00756">
    <property type="entry name" value="Esterase"/>
    <property type="match status" value="1"/>
</dbReference>